<keyword evidence="1" id="KW-0472">Membrane</keyword>
<dbReference type="OrthoDB" id="10018776at2759"/>
<protein>
    <recommendedName>
        <fullName evidence="4">G-protein coupled receptors family 1 profile domain-containing protein</fullName>
    </recommendedName>
</protein>
<evidence type="ECO:0000313" key="2">
    <source>
        <dbReference type="EMBL" id="CAF1371985.1"/>
    </source>
</evidence>
<organism evidence="2 3">
    <name type="scientific">Adineta ricciae</name>
    <name type="common">Rotifer</name>
    <dbReference type="NCBI Taxonomy" id="249248"/>
    <lineage>
        <taxon>Eukaryota</taxon>
        <taxon>Metazoa</taxon>
        <taxon>Spiralia</taxon>
        <taxon>Gnathifera</taxon>
        <taxon>Rotifera</taxon>
        <taxon>Eurotatoria</taxon>
        <taxon>Bdelloidea</taxon>
        <taxon>Adinetida</taxon>
        <taxon>Adinetidae</taxon>
        <taxon>Adineta</taxon>
    </lineage>
</organism>
<comment type="caution">
    <text evidence="2">The sequence shown here is derived from an EMBL/GenBank/DDBJ whole genome shotgun (WGS) entry which is preliminary data.</text>
</comment>
<name>A0A815IYJ8_ADIRI</name>
<feature type="transmembrane region" description="Helical" evidence="1">
    <location>
        <begin position="240"/>
        <end position="258"/>
    </location>
</feature>
<dbReference type="Gene3D" id="1.20.1070.10">
    <property type="entry name" value="Rhodopsin 7-helix transmembrane proteins"/>
    <property type="match status" value="1"/>
</dbReference>
<feature type="transmembrane region" description="Helical" evidence="1">
    <location>
        <begin position="43"/>
        <end position="63"/>
    </location>
</feature>
<feature type="transmembrane region" description="Helical" evidence="1">
    <location>
        <begin position="160"/>
        <end position="183"/>
    </location>
</feature>
<dbReference type="EMBL" id="CAJNOJ010000288">
    <property type="protein sequence ID" value="CAF1371985.1"/>
    <property type="molecule type" value="Genomic_DNA"/>
</dbReference>
<feature type="transmembrane region" description="Helical" evidence="1">
    <location>
        <begin position="279"/>
        <end position="303"/>
    </location>
</feature>
<evidence type="ECO:0000313" key="3">
    <source>
        <dbReference type="Proteomes" id="UP000663852"/>
    </source>
</evidence>
<evidence type="ECO:0008006" key="4">
    <source>
        <dbReference type="Google" id="ProtNLM"/>
    </source>
</evidence>
<keyword evidence="1" id="KW-1133">Transmembrane helix</keyword>
<reference evidence="2" key="1">
    <citation type="submission" date="2021-02" db="EMBL/GenBank/DDBJ databases">
        <authorList>
            <person name="Nowell W R."/>
        </authorList>
    </citation>
    <scope>NUCLEOTIDE SEQUENCE</scope>
</reference>
<dbReference type="PANTHER" id="PTHR46641:SF18">
    <property type="entry name" value="G-PROTEIN COUPLED RECEPTORS FAMILY 1 PROFILE DOMAIN-CONTAINING PROTEIN"/>
    <property type="match status" value="1"/>
</dbReference>
<proteinExistence type="predicted"/>
<accession>A0A815IYJ8</accession>
<sequence length="394" mass="46775">MSITKTNSTKILILITMVTNNQHMSIILQSIDTFSRRVQVTDSLCWFLIVLGVLGNLFGLLIFSSSQQTWRISTIYVYLASSTSIINLFCAIRYALILHSKSRIFINYLVGYSWYACKIYEMAFSFRVISSWITLFWMFERLTCISDRLRTLFHRWNTSQLKIAIPLVILSFILIGTLAPSVYMYQPQTTENESASNTSRDLIHYYCGLSSNASLKWKKYFFEVHLGFNHHTVRCFFSELFPAVAIVTFNICILYSIYQTTRQLKRTNEHKMSKKRRKVTSWMNLVLILHSCLFLFSLFSHIAGHIMTVEAHETWWVLLSVLGNCSLNFYIYCLSGRHFRWKTVRLIKFFFFRIVYQIEIWERQWKERQRNFRYRENHPLKTRLRLIPMYSSSA</sequence>
<gene>
    <name evidence="2" type="ORF">EDS130_LOCUS34427</name>
</gene>
<feature type="transmembrane region" description="Helical" evidence="1">
    <location>
        <begin position="315"/>
        <end position="335"/>
    </location>
</feature>
<keyword evidence="1" id="KW-0812">Transmembrane</keyword>
<evidence type="ECO:0000256" key="1">
    <source>
        <dbReference type="SAM" id="Phobius"/>
    </source>
</evidence>
<dbReference type="SUPFAM" id="SSF81321">
    <property type="entry name" value="Family A G protein-coupled receptor-like"/>
    <property type="match status" value="1"/>
</dbReference>
<dbReference type="Proteomes" id="UP000663852">
    <property type="component" value="Unassembled WGS sequence"/>
</dbReference>
<dbReference type="AlphaFoldDB" id="A0A815IYJ8"/>
<dbReference type="InterPro" id="IPR052954">
    <property type="entry name" value="GPCR-Ligand_Int"/>
</dbReference>
<dbReference type="PANTHER" id="PTHR46641">
    <property type="entry name" value="FMRFAMIDE RECEPTOR-RELATED"/>
    <property type="match status" value="1"/>
</dbReference>
<feature type="transmembrane region" description="Helical" evidence="1">
    <location>
        <begin position="75"/>
        <end position="99"/>
    </location>
</feature>